<evidence type="ECO:0000259" key="1">
    <source>
        <dbReference type="Pfam" id="PF13354"/>
    </source>
</evidence>
<dbReference type="GO" id="GO:0046677">
    <property type="term" value="P:response to antibiotic"/>
    <property type="evidence" value="ECO:0007669"/>
    <property type="project" value="InterPro"/>
</dbReference>
<name>A0A2U3AP88_9BACL</name>
<proteinExistence type="predicted"/>
<dbReference type="GO" id="GO:0030655">
    <property type="term" value="P:beta-lactam antibiotic catabolic process"/>
    <property type="evidence" value="ECO:0007669"/>
    <property type="project" value="InterPro"/>
</dbReference>
<sequence length="341" mass="38291">MNSDTIFLLGKNSYIVQRSVHTVKYIVSILVSLTLTCWFYDVEIVKAQSTISFQKDVENKLDPYLNKVGGSVSIDYINLKTHEQYAEKSNKPYLAASTIKLPLALYIMELADANRIDLQQELTYKADHYVGGSGIIQNQSIGSRFTISDLVEKAIKYSDNIAFAMLKERIGSQNFINYMQNLGATNSSPQAYSFTSSHDLAIYAEHVDNLSRSSDNGKRLKEFLEETIYNEALPNGVSDATVAHKVGMMPINLVSHDYGIINDQTPYVLAIMTYGFSYNESNKVIAKVSELIHTVHHAHNKESKKIILEKDAIFTAAFVISRPIYSKLLSFNKVEITTLVD</sequence>
<comment type="caution">
    <text evidence="2">The sequence shown here is derived from an EMBL/GenBank/DDBJ whole genome shotgun (WGS) entry which is preliminary data.</text>
</comment>
<dbReference type="PANTHER" id="PTHR35333">
    <property type="entry name" value="BETA-LACTAMASE"/>
    <property type="match status" value="1"/>
</dbReference>
<dbReference type="Gene3D" id="3.40.710.10">
    <property type="entry name" value="DD-peptidase/beta-lactamase superfamily"/>
    <property type="match status" value="1"/>
</dbReference>
<evidence type="ECO:0000313" key="3">
    <source>
        <dbReference type="Proteomes" id="UP000245938"/>
    </source>
</evidence>
<dbReference type="AlphaFoldDB" id="A0A2U3AP88"/>
<organism evidence="2 3">
    <name type="scientific">Kurthia sibirica</name>
    <dbReference type="NCBI Taxonomy" id="202750"/>
    <lineage>
        <taxon>Bacteria</taxon>
        <taxon>Bacillati</taxon>
        <taxon>Bacillota</taxon>
        <taxon>Bacilli</taxon>
        <taxon>Bacillales</taxon>
        <taxon>Caryophanaceae</taxon>
        <taxon>Kurthia</taxon>
    </lineage>
</organism>
<keyword evidence="3" id="KW-1185">Reference proteome</keyword>
<feature type="domain" description="Beta-lactamase class A catalytic" evidence="1">
    <location>
        <begin position="76"/>
        <end position="273"/>
    </location>
</feature>
<dbReference type="Proteomes" id="UP000245938">
    <property type="component" value="Unassembled WGS sequence"/>
</dbReference>
<dbReference type="SUPFAM" id="SSF56601">
    <property type="entry name" value="beta-lactamase/transpeptidase-like"/>
    <property type="match status" value="1"/>
</dbReference>
<dbReference type="GO" id="GO:0008800">
    <property type="term" value="F:beta-lactamase activity"/>
    <property type="evidence" value="ECO:0007669"/>
    <property type="project" value="InterPro"/>
</dbReference>
<reference evidence="2 3" key="1">
    <citation type="submission" date="2018-05" db="EMBL/GenBank/DDBJ databases">
        <title>Kurthia sibirica genome sequence.</title>
        <authorList>
            <person name="Maclea K.S."/>
            <person name="Goen A.E."/>
        </authorList>
    </citation>
    <scope>NUCLEOTIDE SEQUENCE [LARGE SCALE GENOMIC DNA]</scope>
    <source>
        <strain evidence="2 3">ATCC 49154</strain>
    </source>
</reference>
<dbReference type="OrthoDB" id="9775096at2"/>
<accession>A0A2U3AP88</accession>
<evidence type="ECO:0000313" key="2">
    <source>
        <dbReference type="EMBL" id="PWI26319.1"/>
    </source>
</evidence>
<protein>
    <recommendedName>
        <fullName evidence="1">Beta-lactamase class A catalytic domain-containing protein</fullName>
    </recommendedName>
</protein>
<dbReference type="InterPro" id="IPR000871">
    <property type="entry name" value="Beta-lactam_class-A"/>
</dbReference>
<dbReference type="EMBL" id="QFVR01000003">
    <property type="protein sequence ID" value="PWI26319.1"/>
    <property type="molecule type" value="Genomic_DNA"/>
</dbReference>
<dbReference type="Pfam" id="PF13354">
    <property type="entry name" value="Beta-lactamase2"/>
    <property type="match status" value="1"/>
</dbReference>
<dbReference type="PANTHER" id="PTHR35333:SF3">
    <property type="entry name" value="BETA-LACTAMASE-TYPE TRANSPEPTIDASE FOLD CONTAINING PROTEIN"/>
    <property type="match status" value="1"/>
</dbReference>
<dbReference type="InterPro" id="IPR045155">
    <property type="entry name" value="Beta-lactam_cat"/>
</dbReference>
<dbReference type="InterPro" id="IPR012338">
    <property type="entry name" value="Beta-lactam/transpept-like"/>
</dbReference>
<gene>
    <name evidence="2" type="ORF">DEX24_03000</name>
</gene>